<protein>
    <submittedName>
        <fullName evidence="3">Thioredoxin domain-containing protein</fullName>
    </submittedName>
</protein>
<evidence type="ECO:0000259" key="2">
    <source>
        <dbReference type="Pfam" id="PF03190"/>
    </source>
</evidence>
<feature type="domain" description="Spermatogenesis-associated protein 20-like TRX" evidence="2">
    <location>
        <begin position="22"/>
        <end position="181"/>
    </location>
</feature>
<dbReference type="InterPro" id="IPR036249">
    <property type="entry name" value="Thioredoxin-like_sf"/>
</dbReference>
<keyword evidence="4" id="KW-1185">Reference proteome</keyword>
<dbReference type="InterPro" id="IPR012341">
    <property type="entry name" value="6hp_glycosidase-like_sf"/>
</dbReference>
<dbReference type="PANTHER" id="PTHR42899">
    <property type="entry name" value="SPERMATOGENESIS-ASSOCIATED PROTEIN 20"/>
    <property type="match status" value="1"/>
</dbReference>
<evidence type="ECO:0000256" key="1">
    <source>
        <dbReference type="SAM" id="MobiDB-lite"/>
    </source>
</evidence>
<accession>A0A7Y0HEM1</accession>
<dbReference type="Gene3D" id="1.50.10.10">
    <property type="match status" value="1"/>
</dbReference>
<feature type="region of interest" description="Disordered" evidence="1">
    <location>
        <begin position="1"/>
        <end position="21"/>
    </location>
</feature>
<dbReference type="EMBL" id="JABBNT010000003">
    <property type="protein sequence ID" value="NMM45006.1"/>
    <property type="molecule type" value="Genomic_DNA"/>
</dbReference>
<dbReference type="InterPro" id="IPR004879">
    <property type="entry name" value="Ssp411-like_TRX"/>
</dbReference>
<dbReference type="SUPFAM" id="SSF52833">
    <property type="entry name" value="Thioredoxin-like"/>
    <property type="match status" value="1"/>
</dbReference>
<sequence>MPSESRPKSPPENAGATLPAENLLTRETSPYLLQHKDNPVHWRAWGPEALAEARATGKPILLSVGYAACHWCHVMAHESFENPDIAALMNELFVNIKVDREERPDIDTIYQSALHMLGQQGGWPLTMFLTPDGEPFWGGTYFPSEAKWGRPGFPEILTGLSKAFEEAPDKIGSNVDALRKGLATLAAPRSGDDVSRETADQISQRLLSAFDRDHGGIGEAPKFPQAPILLQMWNAGQRQSNQDMIDAVLFTLRQICEGGIYDHLGGGFARYAVDREWLVPHFEKMLYDNAQLLDLLSLAWRATGDRLFRQRAEETVGWLLSDMQMPEGGFASARDADSEGEEGRFYVWDEAEIDALLGERSTAFKVAYDVQPGGNWEGKTILNRLHLRTTPDEETEAAFAADREILAAAREKRVPPLKDDKQLADWNGLTVAALAQAGQVFDRPDWIAAARKAFDFVAGPMADGSRLRHSYRNGVSKHTAVLDDYAAMMRAALVLHEVAGEEVTGQTSYLDQAESWVEILDRHYYDAEGGAYFLTADDADALIARTKSASDNATPSGNGVLVWVFAKLHWLTGKDAYGDRAQEIVRSFAGELERNFYPYSNIVEGAQFLRDGHQIVVVGAPDDETTAALLRAAQMAPLTDRVLIHVAPGTDLPEGHPAALKAKTETAAAFVCRGPVCSLPVRDAGDLSGMLTPLPRKG</sequence>
<dbReference type="InterPro" id="IPR008928">
    <property type="entry name" value="6-hairpin_glycosidase_sf"/>
</dbReference>
<dbReference type="PIRSF" id="PIRSF006402">
    <property type="entry name" value="UCP006402_thioredoxin"/>
    <property type="match status" value="1"/>
</dbReference>
<comment type="caution">
    <text evidence="3">The sequence shown here is derived from an EMBL/GenBank/DDBJ whole genome shotgun (WGS) entry which is preliminary data.</text>
</comment>
<dbReference type="Proteomes" id="UP000539372">
    <property type="component" value="Unassembled WGS sequence"/>
</dbReference>
<proteinExistence type="predicted"/>
<evidence type="ECO:0000313" key="3">
    <source>
        <dbReference type="EMBL" id="NMM45006.1"/>
    </source>
</evidence>
<dbReference type="RefSeq" id="WP_169625383.1">
    <property type="nucleotide sequence ID" value="NZ_JABBNT010000003.1"/>
</dbReference>
<dbReference type="GO" id="GO:0005975">
    <property type="term" value="P:carbohydrate metabolic process"/>
    <property type="evidence" value="ECO:0007669"/>
    <property type="project" value="InterPro"/>
</dbReference>
<reference evidence="3 4" key="1">
    <citation type="submission" date="2020-04" db="EMBL/GenBank/DDBJ databases">
        <title>Rhodospirillaceae bacterium KN72 isolated from deep sea.</title>
        <authorList>
            <person name="Zhang D.-C."/>
        </authorList>
    </citation>
    <scope>NUCLEOTIDE SEQUENCE [LARGE SCALE GENOMIC DNA]</scope>
    <source>
        <strain evidence="3 4">KN72</strain>
    </source>
</reference>
<dbReference type="Gene3D" id="3.40.30.10">
    <property type="entry name" value="Glutaredoxin"/>
    <property type="match status" value="1"/>
</dbReference>
<dbReference type="Pfam" id="PF03190">
    <property type="entry name" value="Thioredox_DsbH"/>
    <property type="match status" value="1"/>
</dbReference>
<evidence type="ECO:0000313" key="4">
    <source>
        <dbReference type="Proteomes" id="UP000539372"/>
    </source>
</evidence>
<name>A0A7Y0HEM1_9PROT</name>
<dbReference type="CDD" id="cd02955">
    <property type="entry name" value="SSP411"/>
    <property type="match status" value="1"/>
</dbReference>
<dbReference type="AlphaFoldDB" id="A0A7Y0HEM1"/>
<dbReference type="PANTHER" id="PTHR42899:SF1">
    <property type="entry name" value="SPERMATOGENESIS-ASSOCIATED PROTEIN 20"/>
    <property type="match status" value="1"/>
</dbReference>
<organism evidence="3 4">
    <name type="scientific">Pacificispira spongiicola</name>
    <dbReference type="NCBI Taxonomy" id="2729598"/>
    <lineage>
        <taxon>Bacteria</taxon>
        <taxon>Pseudomonadati</taxon>
        <taxon>Pseudomonadota</taxon>
        <taxon>Alphaproteobacteria</taxon>
        <taxon>Rhodospirillales</taxon>
        <taxon>Rhodospirillaceae</taxon>
        <taxon>Pacificispira</taxon>
    </lineage>
</organism>
<dbReference type="SUPFAM" id="SSF48208">
    <property type="entry name" value="Six-hairpin glycosidases"/>
    <property type="match status" value="1"/>
</dbReference>
<dbReference type="InterPro" id="IPR024705">
    <property type="entry name" value="Ssp411"/>
</dbReference>
<gene>
    <name evidence="3" type="ORF">HH303_10995</name>
</gene>